<accession>A0ABD5RTW9</accession>
<dbReference type="GO" id="GO:0016787">
    <property type="term" value="F:hydrolase activity"/>
    <property type="evidence" value="ECO:0007669"/>
    <property type="project" value="UniProtKB-KW"/>
</dbReference>
<dbReference type="Gene3D" id="6.10.250.1120">
    <property type="match status" value="1"/>
</dbReference>
<evidence type="ECO:0000256" key="2">
    <source>
        <dbReference type="ARBA" id="ARBA00022801"/>
    </source>
</evidence>
<evidence type="ECO:0000313" key="4">
    <source>
        <dbReference type="EMBL" id="MFC5974013.1"/>
    </source>
</evidence>
<proteinExistence type="predicted"/>
<organism evidence="4 5">
    <name type="scientific">Halomarina salina</name>
    <dbReference type="NCBI Taxonomy" id="1872699"/>
    <lineage>
        <taxon>Archaea</taxon>
        <taxon>Methanobacteriati</taxon>
        <taxon>Methanobacteriota</taxon>
        <taxon>Stenosarchaea group</taxon>
        <taxon>Halobacteria</taxon>
        <taxon>Halobacteriales</taxon>
        <taxon>Natronomonadaceae</taxon>
        <taxon>Halomarina</taxon>
    </lineage>
</organism>
<dbReference type="PANTHER" id="PTHR43046">
    <property type="entry name" value="GDP-MANNOSE MANNOSYL HYDROLASE"/>
    <property type="match status" value="1"/>
</dbReference>
<dbReference type="RefSeq" id="WP_247421119.1">
    <property type="nucleotide sequence ID" value="NZ_JALLGW010000004.1"/>
</dbReference>
<dbReference type="InterPro" id="IPR059176">
    <property type="entry name" value="UDP-X_N"/>
</dbReference>
<dbReference type="AlphaFoldDB" id="A0ABD5RTW9"/>
<dbReference type="Pfam" id="PF12535">
    <property type="entry name" value="Nudix_N"/>
    <property type="match status" value="1"/>
</dbReference>
<evidence type="ECO:0000256" key="1">
    <source>
        <dbReference type="ARBA" id="ARBA00001946"/>
    </source>
</evidence>
<dbReference type="Gene3D" id="3.90.79.10">
    <property type="entry name" value="Nucleoside Triphosphate Pyrophosphohydrolase"/>
    <property type="match status" value="1"/>
</dbReference>
<name>A0ABD5RTW9_9EURY</name>
<sequence>MDALSLYDELQAIAREGLYYADDPYDEERYERILELASEGYGEALELPANHVQEELTDGLAVLTPFVGVKCGIFDEQGRALMMKRADTGEWDMPGGAVDTMESPDETAVRETSEETALDVRVIQHVGVYYVPPNKADPHSSVILTYLCERTGGDLTLSHEGTQLEYVDPTTNDRPWSLSTDEWALDLRSANAGR</sequence>
<gene>
    <name evidence="4" type="ORF">ACFPYI_22055</name>
</gene>
<keyword evidence="5" id="KW-1185">Reference proteome</keyword>
<dbReference type="Proteomes" id="UP001596099">
    <property type="component" value="Unassembled WGS sequence"/>
</dbReference>
<protein>
    <submittedName>
        <fullName evidence="4">NUDIX hydrolase N-terminal domain-containing protein</fullName>
    </submittedName>
</protein>
<comment type="cofactor">
    <cofactor evidence="1">
        <name>Mg(2+)</name>
        <dbReference type="ChEBI" id="CHEBI:18420"/>
    </cofactor>
</comment>
<evidence type="ECO:0000313" key="5">
    <source>
        <dbReference type="Proteomes" id="UP001596099"/>
    </source>
</evidence>
<feature type="domain" description="Nudix hydrolase" evidence="3">
    <location>
        <begin position="64"/>
        <end position="191"/>
    </location>
</feature>
<dbReference type="EMBL" id="JBHSQH010000009">
    <property type="protein sequence ID" value="MFC5974013.1"/>
    <property type="molecule type" value="Genomic_DNA"/>
</dbReference>
<dbReference type="InterPro" id="IPR000086">
    <property type="entry name" value="NUDIX_hydrolase_dom"/>
</dbReference>
<dbReference type="InterPro" id="IPR015797">
    <property type="entry name" value="NUDIX_hydrolase-like_dom_sf"/>
</dbReference>
<dbReference type="PANTHER" id="PTHR43046:SF2">
    <property type="entry name" value="8-OXO-DGTP DIPHOSPHATASE-RELATED"/>
    <property type="match status" value="1"/>
</dbReference>
<evidence type="ECO:0000259" key="3">
    <source>
        <dbReference type="PROSITE" id="PS51462"/>
    </source>
</evidence>
<dbReference type="PROSITE" id="PS51462">
    <property type="entry name" value="NUDIX"/>
    <property type="match status" value="1"/>
</dbReference>
<dbReference type="SUPFAM" id="SSF55811">
    <property type="entry name" value="Nudix"/>
    <property type="match status" value="1"/>
</dbReference>
<comment type="caution">
    <text evidence="4">The sequence shown here is derived from an EMBL/GenBank/DDBJ whole genome shotgun (WGS) entry which is preliminary data.</text>
</comment>
<reference evidence="4 5" key="1">
    <citation type="journal article" date="2019" name="Int. J. Syst. Evol. Microbiol.">
        <title>The Global Catalogue of Microorganisms (GCM) 10K type strain sequencing project: providing services to taxonomists for standard genome sequencing and annotation.</title>
        <authorList>
            <consortium name="The Broad Institute Genomics Platform"/>
            <consortium name="The Broad Institute Genome Sequencing Center for Infectious Disease"/>
            <person name="Wu L."/>
            <person name="Ma J."/>
        </authorList>
    </citation>
    <scope>NUCLEOTIDE SEQUENCE [LARGE SCALE GENOMIC DNA]</scope>
    <source>
        <strain evidence="4 5">CGMCC 1.12543</strain>
    </source>
</reference>
<keyword evidence="2 4" id="KW-0378">Hydrolase</keyword>
<dbReference type="Pfam" id="PF00293">
    <property type="entry name" value="NUDIX"/>
    <property type="match status" value="1"/>
</dbReference>